<reference evidence="3" key="1">
    <citation type="journal article" date="2019" name="Int. J. Syst. Evol. Microbiol.">
        <title>The Global Catalogue of Microorganisms (GCM) 10K type strain sequencing project: providing services to taxonomists for standard genome sequencing and annotation.</title>
        <authorList>
            <consortium name="The Broad Institute Genomics Platform"/>
            <consortium name="The Broad Institute Genome Sequencing Center for Infectious Disease"/>
            <person name="Wu L."/>
            <person name="Ma J."/>
        </authorList>
    </citation>
    <scope>NUCLEOTIDE SEQUENCE [LARGE SCALE GENOMIC DNA]</scope>
    <source>
        <strain evidence="3">JCM 17224</strain>
    </source>
</reference>
<protein>
    <recommendedName>
        <fullName evidence="4">Lipoprotein</fullName>
    </recommendedName>
</protein>
<organism evidence="2 3">
    <name type="scientific">Hymenobacter fastidiosus</name>
    <dbReference type="NCBI Taxonomy" id="486264"/>
    <lineage>
        <taxon>Bacteria</taxon>
        <taxon>Pseudomonadati</taxon>
        <taxon>Bacteroidota</taxon>
        <taxon>Cytophagia</taxon>
        <taxon>Cytophagales</taxon>
        <taxon>Hymenobacteraceae</taxon>
        <taxon>Hymenobacter</taxon>
    </lineage>
</organism>
<evidence type="ECO:0000313" key="2">
    <source>
        <dbReference type="EMBL" id="GAA4006932.1"/>
    </source>
</evidence>
<comment type="caution">
    <text evidence="2">The sequence shown here is derived from an EMBL/GenBank/DDBJ whole genome shotgun (WGS) entry which is preliminary data.</text>
</comment>
<dbReference type="RefSeq" id="WP_345072546.1">
    <property type="nucleotide sequence ID" value="NZ_BAABDJ010000015.1"/>
</dbReference>
<evidence type="ECO:0000256" key="1">
    <source>
        <dbReference type="SAM" id="SignalP"/>
    </source>
</evidence>
<keyword evidence="3" id="KW-1185">Reference proteome</keyword>
<accession>A0ABP7S5P9</accession>
<gene>
    <name evidence="2" type="ORF">GCM10022408_18500</name>
</gene>
<keyword evidence="1" id="KW-0732">Signal</keyword>
<name>A0ABP7S5P9_9BACT</name>
<sequence>MKTNNLPAPTLRVARLVALLAAALSLPACRDQEKESLPDPCKGQKANPLTLTFTEAFGTPTPDTAYNDQPMAFAAPGAPYTSYQWLIGPVDERTGRRIGVSFDDQTLGSIPVRLIATRPPNLACFPKDDGVDTLTKMLTLVPWRDPRAPIYGKFQGANLDAPADTFSVRIYSGPDWQHSSAMTNYLVGIPKGCRTPYDRIGLTWRGIVATSGGCSSVPVYKGYLTTRDSIRLEYRAQVSPTIIDRVFVGKRVR</sequence>
<dbReference type="Proteomes" id="UP001500567">
    <property type="component" value="Unassembled WGS sequence"/>
</dbReference>
<dbReference type="EMBL" id="BAABDJ010000015">
    <property type="protein sequence ID" value="GAA4006932.1"/>
    <property type="molecule type" value="Genomic_DNA"/>
</dbReference>
<feature type="chain" id="PRO_5046060714" description="Lipoprotein" evidence="1">
    <location>
        <begin position="31"/>
        <end position="253"/>
    </location>
</feature>
<evidence type="ECO:0000313" key="3">
    <source>
        <dbReference type="Proteomes" id="UP001500567"/>
    </source>
</evidence>
<proteinExistence type="predicted"/>
<feature type="signal peptide" evidence="1">
    <location>
        <begin position="1"/>
        <end position="30"/>
    </location>
</feature>
<evidence type="ECO:0008006" key="4">
    <source>
        <dbReference type="Google" id="ProtNLM"/>
    </source>
</evidence>